<keyword evidence="3" id="KW-1185">Reference proteome</keyword>
<organism evidence="2 3">
    <name type="scientific">Chionoecetes opilio</name>
    <name type="common">Atlantic snow crab</name>
    <name type="synonym">Cancer opilio</name>
    <dbReference type="NCBI Taxonomy" id="41210"/>
    <lineage>
        <taxon>Eukaryota</taxon>
        <taxon>Metazoa</taxon>
        <taxon>Ecdysozoa</taxon>
        <taxon>Arthropoda</taxon>
        <taxon>Crustacea</taxon>
        <taxon>Multicrustacea</taxon>
        <taxon>Malacostraca</taxon>
        <taxon>Eumalacostraca</taxon>
        <taxon>Eucarida</taxon>
        <taxon>Decapoda</taxon>
        <taxon>Pleocyemata</taxon>
        <taxon>Brachyura</taxon>
        <taxon>Eubrachyura</taxon>
        <taxon>Majoidea</taxon>
        <taxon>Majidae</taxon>
        <taxon>Chionoecetes</taxon>
    </lineage>
</organism>
<name>A0A8J4Y218_CHIOP</name>
<evidence type="ECO:0000313" key="2">
    <source>
        <dbReference type="EMBL" id="KAG0718767.1"/>
    </source>
</evidence>
<protein>
    <submittedName>
        <fullName evidence="2">Uncharacterized protein</fullName>
    </submittedName>
</protein>
<sequence length="155" mass="16359">MSDASDVGGGYQTPDGRRGFSAGGSGWSQIHINIKELLVPLLFLRSNPIPEGTALCFEWTTWSRSTVSPAKGHPKICPSVVPFGADLRPGGPFPPSSVCRVSAGSGECVGRRPVSFSGARREWQLRPERFAALSGVGHSGDGPLRVPPLCPTTGF</sequence>
<dbReference type="AlphaFoldDB" id="A0A8J4Y218"/>
<dbReference type="EMBL" id="JACEEZ010015538">
    <property type="protein sequence ID" value="KAG0718767.1"/>
    <property type="molecule type" value="Genomic_DNA"/>
</dbReference>
<feature type="region of interest" description="Disordered" evidence="1">
    <location>
        <begin position="1"/>
        <end position="22"/>
    </location>
</feature>
<evidence type="ECO:0000313" key="3">
    <source>
        <dbReference type="Proteomes" id="UP000770661"/>
    </source>
</evidence>
<comment type="caution">
    <text evidence="2">The sequence shown here is derived from an EMBL/GenBank/DDBJ whole genome shotgun (WGS) entry which is preliminary data.</text>
</comment>
<gene>
    <name evidence="2" type="ORF">GWK47_051842</name>
</gene>
<proteinExistence type="predicted"/>
<reference evidence="2" key="1">
    <citation type="submission" date="2020-07" db="EMBL/GenBank/DDBJ databases">
        <title>The High-quality genome of the commercially important snow crab, Chionoecetes opilio.</title>
        <authorList>
            <person name="Jeong J.-H."/>
            <person name="Ryu S."/>
        </authorList>
    </citation>
    <scope>NUCLEOTIDE SEQUENCE</scope>
    <source>
        <strain evidence="2">MADBK_172401_WGS</strain>
        <tissue evidence="2">Digestive gland</tissue>
    </source>
</reference>
<accession>A0A8J4Y218</accession>
<dbReference type="OrthoDB" id="7477527at2759"/>
<dbReference type="Proteomes" id="UP000770661">
    <property type="component" value="Unassembled WGS sequence"/>
</dbReference>
<evidence type="ECO:0000256" key="1">
    <source>
        <dbReference type="SAM" id="MobiDB-lite"/>
    </source>
</evidence>